<sequence>MSCSRASQRCLEHLVSRPTRSALLGGVSQSKFSGFLLLSRHPSASVPALGATGLLSRGPLWSRGYASSVSDRAPSPTARKTKASAPSSTPKSKKATPTPPKAASTPPPPTPTVKSPKSPITHLLSKVKPYINHPKQTVKPTPIPAGHKPPHTSPSSPAAPSAPLVLEHVEPPPKEKLRKNHMTSTRAPATDVEGQLREVEQLMALSSTGGGFDPWAHPSQLLDVYIPVPYSERSDATWKDHWNAFMRAQGNKWRNMFSLYRLAKENGIPNQNITKYWSRQLFKTTSTEPDAWSAPFRQIALDSYKQVGEALAKGDEKTLKRLTGYSYQDHVLKLVRKRDPKHPRVIQWEFKGEKKPCQVLSLRVEQGHMGKDEVKIGNKYMVQALVKFDTIQTLQTFTRDGTLLTSSGQISLDQKAAPRPRNVVEYMVFEKKMWYDTPWIIRDQIYPGVEVRLKSADEMME</sequence>
<dbReference type="OrthoDB" id="19619at2759"/>
<dbReference type="InParanoid" id="A0A067PXV0"/>
<evidence type="ECO:0000256" key="3">
    <source>
        <dbReference type="ARBA" id="ARBA00023128"/>
    </source>
</evidence>
<dbReference type="Gene3D" id="3.10.450.240">
    <property type="match status" value="1"/>
</dbReference>
<comment type="subcellular location">
    <subcellularLocation>
        <location evidence="1">Mitochondrion</location>
    </subcellularLocation>
</comment>
<feature type="compositionally biased region" description="Pro residues" evidence="4">
    <location>
        <begin position="97"/>
        <end position="111"/>
    </location>
</feature>
<dbReference type="HOGENOM" id="CLU_593208_0_0_1"/>
<dbReference type="Proteomes" id="UP000027265">
    <property type="component" value="Unassembled WGS sequence"/>
</dbReference>
<gene>
    <name evidence="5" type="ORF">JAAARDRAFT_34560</name>
</gene>
<evidence type="ECO:0000256" key="2">
    <source>
        <dbReference type="ARBA" id="ARBA00022946"/>
    </source>
</evidence>
<evidence type="ECO:0000256" key="1">
    <source>
        <dbReference type="ARBA" id="ARBA00004173"/>
    </source>
</evidence>
<dbReference type="STRING" id="933084.A0A067PXV0"/>
<evidence type="ECO:0000313" key="5">
    <source>
        <dbReference type="EMBL" id="KDQ58710.1"/>
    </source>
</evidence>
<dbReference type="PANTHER" id="PTHR28554:SF1">
    <property type="entry name" value="LARGE RIBOSOMAL SUBUNIT PROTEIN ML45"/>
    <property type="match status" value="1"/>
</dbReference>
<protein>
    <recommendedName>
        <fullName evidence="7">Tim44-like domain-containing protein</fullName>
    </recommendedName>
</protein>
<dbReference type="InterPro" id="IPR051975">
    <property type="entry name" value="mtLSU_mL45"/>
</dbReference>
<keyword evidence="2" id="KW-0809">Transit peptide</keyword>
<reference evidence="6" key="1">
    <citation type="journal article" date="2014" name="Proc. Natl. Acad. Sci. U.S.A.">
        <title>Extensive sampling of basidiomycete genomes demonstrates inadequacy of the white-rot/brown-rot paradigm for wood decay fungi.</title>
        <authorList>
            <person name="Riley R."/>
            <person name="Salamov A.A."/>
            <person name="Brown D.W."/>
            <person name="Nagy L.G."/>
            <person name="Floudas D."/>
            <person name="Held B.W."/>
            <person name="Levasseur A."/>
            <person name="Lombard V."/>
            <person name="Morin E."/>
            <person name="Otillar R."/>
            <person name="Lindquist E.A."/>
            <person name="Sun H."/>
            <person name="LaButti K.M."/>
            <person name="Schmutz J."/>
            <person name="Jabbour D."/>
            <person name="Luo H."/>
            <person name="Baker S.E."/>
            <person name="Pisabarro A.G."/>
            <person name="Walton J.D."/>
            <person name="Blanchette R.A."/>
            <person name="Henrissat B."/>
            <person name="Martin F."/>
            <person name="Cullen D."/>
            <person name="Hibbett D.S."/>
            <person name="Grigoriev I.V."/>
        </authorList>
    </citation>
    <scope>NUCLEOTIDE SEQUENCE [LARGE SCALE GENOMIC DNA]</scope>
    <source>
        <strain evidence="6">MUCL 33604</strain>
    </source>
</reference>
<keyword evidence="3" id="KW-0496">Mitochondrion</keyword>
<accession>A0A067PXV0</accession>
<dbReference type="PANTHER" id="PTHR28554">
    <property type="entry name" value="39S RIBOSOMAL PROTEIN L45, MITOCHONDRIAL"/>
    <property type="match status" value="1"/>
</dbReference>
<name>A0A067PXV0_9AGAM</name>
<feature type="region of interest" description="Disordered" evidence="4">
    <location>
        <begin position="66"/>
        <end position="161"/>
    </location>
</feature>
<dbReference type="EMBL" id="KL197717">
    <property type="protein sequence ID" value="KDQ58710.1"/>
    <property type="molecule type" value="Genomic_DNA"/>
</dbReference>
<dbReference type="AlphaFoldDB" id="A0A067PXV0"/>
<evidence type="ECO:0000256" key="4">
    <source>
        <dbReference type="SAM" id="MobiDB-lite"/>
    </source>
</evidence>
<evidence type="ECO:0000313" key="6">
    <source>
        <dbReference type="Proteomes" id="UP000027265"/>
    </source>
</evidence>
<proteinExistence type="predicted"/>
<evidence type="ECO:0008006" key="7">
    <source>
        <dbReference type="Google" id="ProtNLM"/>
    </source>
</evidence>
<organism evidence="5 6">
    <name type="scientific">Jaapia argillacea MUCL 33604</name>
    <dbReference type="NCBI Taxonomy" id="933084"/>
    <lineage>
        <taxon>Eukaryota</taxon>
        <taxon>Fungi</taxon>
        <taxon>Dikarya</taxon>
        <taxon>Basidiomycota</taxon>
        <taxon>Agaricomycotina</taxon>
        <taxon>Agaricomycetes</taxon>
        <taxon>Agaricomycetidae</taxon>
        <taxon>Jaapiales</taxon>
        <taxon>Jaapiaceae</taxon>
        <taxon>Jaapia</taxon>
    </lineage>
</organism>
<dbReference type="GO" id="GO:0005739">
    <property type="term" value="C:mitochondrion"/>
    <property type="evidence" value="ECO:0007669"/>
    <property type="project" value="UniProtKB-SubCell"/>
</dbReference>
<keyword evidence="6" id="KW-1185">Reference proteome</keyword>